<dbReference type="RefSeq" id="WP_122015398.1">
    <property type="nucleotide sequence ID" value="NZ_CP033169.1"/>
</dbReference>
<feature type="transmembrane region" description="Helical" evidence="2">
    <location>
        <begin position="45"/>
        <end position="66"/>
    </location>
</feature>
<dbReference type="EMBL" id="CP033169">
    <property type="protein sequence ID" value="AYO31643.1"/>
    <property type="molecule type" value="Genomic_DNA"/>
</dbReference>
<protein>
    <recommendedName>
        <fullName evidence="7">Sigma factor regulator C-terminal domain-containing protein</fullName>
    </recommendedName>
</protein>
<feature type="domain" description="Sigma factor regulator C-terminal" evidence="3">
    <location>
        <begin position="188"/>
        <end position="324"/>
    </location>
</feature>
<sequence>MKKEEKNKDEKNNNEIKKVEENIKPEHNMGFDEGKFLRRVRWISTLRTVAISLIVAAAFLILAVVVTQELLSRQEWRLSDIYPSIIRYSTPNTIAIEGDSYDTGFIGRRKNFYLFRMVGKKPVAVGTTIADFQVWGGEQFWNPSRSTIKTEDGMEYLLPNMVPALKFFHPAAKYDEFYDKPPREFDLLANVPENSTVEMAVSFSHLLTREEMKALLPAGVEPMWGAITAYSDKEIEKKNYLADRLVGIPLGGFVNGEHELSDEEFIQELDTLSKIPSHSSRALSRTASFLRQNGVKFYGVVVVGKPEALLKLADNPTISAAVMGAVEWQGMIR</sequence>
<evidence type="ECO:0008006" key="7">
    <source>
        <dbReference type="Google" id="ProtNLM"/>
    </source>
</evidence>
<keyword evidence="6" id="KW-1185">Reference proteome</keyword>
<keyword evidence="2" id="KW-0472">Membrane</keyword>
<evidence type="ECO:0000313" key="5">
    <source>
        <dbReference type="EMBL" id="AYO31643.1"/>
    </source>
</evidence>
<proteinExistence type="predicted"/>
<name>A0A3G2R8A7_9FIRM</name>
<accession>A0A3G2R8A7</accession>
<keyword evidence="2" id="KW-1133">Transmembrane helix</keyword>
<evidence type="ECO:0000259" key="3">
    <source>
        <dbReference type="Pfam" id="PF13791"/>
    </source>
</evidence>
<dbReference type="Pfam" id="PF13791">
    <property type="entry name" value="Sigma_reg_C"/>
    <property type="match status" value="1"/>
</dbReference>
<dbReference type="Proteomes" id="UP000280960">
    <property type="component" value="Chromosome"/>
</dbReference>
<evidence type="ECO:0000256" key="2">
    <source>
        <dbReference type="SAM" id="Phobius"/>
    </source>
</evidence>
<feature type="domain" description="Sigma factor regulator N-terminal" evidence="4">
    <location>
        <begin position="35"/>
        <end position="123"/>
    </location>
</feature>
<reference evidence="5 6" key="1">
    <citation type="submission" date="2018-10" db="EMBL/GenBank/DDBJ databases">
        <authorList>
            <person name="Zhang X."/>
        </authorList>
    </citation>
    <scope>NUCLEOTIDE SEQUENCE [LARGE SCALE GENOMIC DNA]</scope>
    <source>
        <strain evidence="5 6">SK-G1</strain>
    </source>
</reference>
<keyword evidence="2" id="KW-0812">Transmembrane</keyword>
<organism evidence="5 6">
    <name type="scientific">Biomaibacter acetigenes</name>
    <dbReference type="NCBI Taxonomy" id="2316383"/>
    <lineage>
        <taxon>Bacteria</taxon>
        <taxon>Bacillati</taxon>
        <taxon>Bacillota</taxon>
        <taxon>Clostridia</taxon>
        <taxon>Thermosediminibacterales</taxon>
        <taxon>Tepidanaerobacteraceae</taxon>
        <taxon>Biomaibacter</taxon>
    </lineage>
</organism>
<evidence type="ECO:0000256" key="1">
    <source>
        <dbReference type="SAM" id="MobiDB-lite"/>
    </source>
</evidence>
<dbReference type="InterPro" id="IPR025672">
    <property type="entry name" value="Sigma_reg_C_dom"/>
</dbReference>
<feature type="region of interest" description="Disordered" evidence="1">
    <location>
        <begin position="1"/>
        <end position="21"/>
    </location>
</feature>
<dbReference type="AlphaFoldDB" id="A0A3G2R8A7"/>
<dbReference type="KEGG" id="bacg:D2962_14465"/>
<evidence type="ECO:0000313" key="6">
    <source>
        <dbReference type="Proteomes" id="UP000280960"/>
    </source>
</evidence>
<gene>
    <name evidence="5" type="ORF">D2962_14465</name>
</gene>
<evidence type="ECO:0000259" key="4">
    <source>
        <dbReference type="Pfam" id="PF13800"/>
    </source>
</evidence>
<dbReference type="Pfam" id="PF13800">
    <property type="entry name" value="Sigma_reg_N"/>
    <property type="match status" value="1"/>
</dbReference>
<dbReference type="InterPro" id="IPR029101">
    <property type="entry name" value="Sigma_reg_N"/>
</dbReference>